<dbReference type="AlphaFoldDB" id="A0A8S3C3C6"/>
<dbReference type="Proteomes" id="UP000681967">
    <property type="component" value="Unassembled WGS sequence"/>
</dbReference>
<sequence>LAADYLRQRPTFQETSIRQEWKGDYLLLPEENSHSLEYRKSISELRGKDNFNHVLFSTL</sequence>
<evidence type="ECO:0000313" key="2">
    <source>
        <dbReference type="EMBL" id="CAF5044274.1"/>
    </source>
</evidence>
<gene>
    <name evidence="1" type="ORF">BYL167_LOCUS51202</name>
    <name evidence="2" type="ORF">GIL414_LOCUS59600</name>
</gene>
<protein>
    <submittedName>
        <fullName evidence="1">Uncharacterized protein</fullName>
    </submittedName>
</protein>
<proteinExistence type="predicted"/>
<dbReference type="EMBL" id="CAJOBH010160562">
    <property type="protein sequence ID" value="CAF4877179.1"/>
    <property type="molecule type" value="Genomic_DNA"/>
</dbReference>
<feature type="non-terminal residue" evidence="1">
    <location>
        <position position="59"/>
    </location>
</feature>
<name>A0A8S3C3C6_9BILA</name>
<evidence type="ECO:0000313" key="1">
    <source>
        <dbReference type="EMBL" id="CAF4877179.1"/>
    </source>
</evidence>
<accession>A0A8S3C3C6</accession>
<organism evidence="1 3">
    <name type="scientific">Rotaria magnacalcarata</name>
    <dbReference type="NCBI Taxonomy" id="392030"/>
    <lineage>
        <taxon>Eukaryota</taxon>
        <taxon>Metazoa</taxon>
        <taxon>Spiralia</taxon>
        <taxon>Gnathifera</taxon>
        <taxon>Rotifera</taxon>
        <taxon>Eurotatoria</taxon>
        <taxon>Bdelloidea</taxon>
        <taxon>Philodinida</taxon>
        <taxon>Philodinidae</taxon>
        <taxon>Rotaria</taxon>
    </lineage>
</organism>
<evidence type="ECO:0000313" key="3">
    <source>
        <dbReference type="Proteomes" id="UP000681967"/>
    </source>
</evidence>
<reference evidence="1" key="1">
    <citation type="submission" date="2021-02" db="EMBL/GenBank/DDBJ databases">
        <authorList>
            <person name="Nowell W R."/>
        </authorList>
    </citation>
    <scope>NUCLEOTIDE SEQUENCE</scope>
</reference>
<feature type="non-terminal residue" evidence="1">
    <location>
        <position position="1"/>
    </location>
</feature>
<dbReference type="EMBL" id="CAJOBJ010226122">
    <property type="protein sequence ID" value="CAF5044274.1"/>
    <property type="molecule type" value="Genomic_DNA"/>
</dbReference>
<comment type="caution">
    <text evidence="1">The sequence shown here is derived from an EMBL/GenBank/DDBJ whole genome shotgun (WGS) entry which is preliminary data.</text>
</comment>
<dbReference type="Proteomes" id="UP000681720">
    <property type="component" value="Unassembled WGS sequence"/>
</dbReference>